<keyword evidence="7" id="KW-1185">Reference proteome</keyword>
<dbReference type="GO" id="GO:0035770">
    <property type="term" value="C:ribonucleoprotein granule"/>
    <property type="evidence" value="ECO:0007669"/>
    <property type="project" value="TreeGrafter"/>
</dbReference>
<dbReference type="GO" id="GO:0003723">
    <property type="term" value="F:RNA binding"/>
    <property type="evidence" value="ECO:0007669"/>
    <property type="project" value="TreeGrafter"/>
</dbReference>
<gene>
    <name evidence="6" type="ORF">SKAU_G00381280</name>
</gene>
<evidence type="ECO:0000313" key="7">
    <source>
        <dbReference type="Proteomes" id="UP001152622"/>
    </source>
</evidence>
<dbReference type="AlphaFoldDB" id="A0A9Q1EDR3"/>
<dbReference type="PROSITE" id="PS51286">
    <property type="entry name" value="RAP"/>
    <property type="match status" value="1"/>
</dbReference>
<comment type="caution">
    <text evidence="6">The sequence shown here is derived from an EMBL/GenBank/DDBJ whole genome shotgun (WGS) entry which is preliminary data.</text>
</comment>
<dbReference type="Pfam" id="PF08373">
    <property type="entry name" value="RAP"/>
    <property type="match status" value="1"/>
</dbReference>
<protein>
    <recommendedName>
        <fullName evidence="5">RAP domain-containing protein</fullName>
    </recommendedName>
</protein>
<feature type="region of interest" description="Disordered" evidence="3">
    <location>
        <begin position="99"/>
        <end position="126"/>
    </location>
</feature>
<dbReference type="InterPro" id="IPR050870">
    <property type="entry name" value="FAST_kinase"/>
</dbReference>
<evidence type="ECO:0000256" key="1">
    <source>
        <dbReference type="ARBA" id="ARBA00004173"/>
    </source>
</evidence>
<organism evidence="6 7">
    <name type="scientific">Synaphobranchus kaupii</name>
    <name type="common">Kaup's arrowtooth eel</name>
    <dbReference type="NCBI Taxonomy" id="118154"/>
    <lineage>
        <taxon>Eukaryota</taxon>
        <taxon>Metazoa</taxon>
        <taxon>Chordata</taxon>
        <taxon>Craniata</taxon>
        <taxon>Vertebrata</taxon>
        <taxon>Euteleostomi</taxon>
        <taxon>Actinopterygii</taxon>
        <taxon>Neopterygii</taxon>
        <taxon>Teleostei</taxon>
        <taxon>Anguilliformes</taxon>
        <taxon>Synaphobranchidae</taxon>
        <taxon>Synaphobranchus</taxon>
    </lineage>
</organism>
<evidence type="ECO:0000256" key="2">
    <source>
        <dbReference type="ARBA" id="ARBA00023128"/>
    </source>
</evidence>
<feature type="compositionally biased region" description="Low complexity" evidence="3">
    <location>
        <begin position="719"/>
        <end position="729"/>
    </location>
</feature>
<dbReference type="Pfam" id="PF08368">
    <property type="entry name" value="FAST_2"/>
    <property type="match status" value="1"/>
</dbReference>
<feature type="compositionally biased region" description="Basic residues" evidence="3">
    <location>
        <begin position="99"/>
        <end position="108"/>
    </location>
</feature>
<feature type="compositionally biased region" description="Pro residues" evidence="3">
    <location>
        <begin position="68"/>
        <end position="83"/>
    </location>
</feature>
<comment type="subcellular location">
    <subcellularLocation>
        <location evidence="1">Mitochondrion</location>
    </subcellularLocation>
</comment>
<dbReference type="SMART" id="SM00952">
    <property type="entry name" value="RAP"/>
    <property type="match status" value="1"/>
</dbReference>
<keyword evidence="4" id="KW-0732">Signal</keyword>
<feature type="compositionally biased region" description="Basic residues" evidence="3">
    <location>
        <begin position="117"/>
        <end position="126"/>
    </location>
</feature>
<feature type="region of interest" description="Disordered" evidence="3">
    <location>
        <begin position="195"/>
        <end position="222"/>
    </location>
</feature>
<name>A0A9Q1EDR3_SYNKA</name>
<dbReference type="Pfam" id="PF06743">
    <property type="entry name" value="FAST_1"/>
    <property type="match status" value="1"/>
</dbReference>
<dbReference type="InterPro" id="IPR013579">
    <property type="entry name" value="FAST_2"/>
</dbReference>
<sequence length="928" mass="102196">MLWLPTGLRPLTRGTASFLLALLQSLSPKTFDGMYATRFYSSGGGKPGRRPGMVGAGLPVLENHHHALPPPPHPHAPPPQNYPPPVYQGRLDGHRAHFQSHHHYHQHPQSHPAPPHYHAHPHANLHQSRKKTWNFIHEKMSYDTFFTMKRLIERSHGVDEVLRWVTQNPGKISYNHYPIALQKIGQLLQVQQAAGAGPAGGRGSEGALASPTGLAGPGESHYRQISEQQDFQTLCNAIVNDCAKFDNFSIVNCLYAVAALGLPCDSQVVQVLEEESRGRLSQFNQKDISMVFSSTMKLHPSSQHPLIESCLSGLEKNIERERHPQTLFLLLSYYRLKWRSLKAEGPSPEQLLTNRKILRLVKHTLSSVSSVRDHEMALLDEMLSACACEASNKSLELIFSSHLFYQNRQEKFICSLSDELPKKVDSITPYTMALIAKYIARHRLRETRLLDTIADFLVKKGEYLDSKVIQKLVFPFSRMNYLPSNETLFFSKLEAVLELKALSSPLATVNILMSLFQLGHFPGLVLHRVFSASFISNVTNSPYALIVRRYLSLLDAAVELEYQDYTGPRLQEAHKVLMFEHALTADEVNRKYSYKGLVAEALRQLVGEHGYKQDEVLAPGYYTDFLLWIDSSGSVLPIRAGGGTTLGVGSPPCVAGMGASVVPKSPDGQAGVSALTSDFQKFSPFVQLEEGGDTSRAGEELGPPESPFLPHHHIRAQVPAAASAPPQRGGPNGGGPLDYSPYYPPSDYYGSLAKEQSLESQDSSTLSSPSDCLAQGGAQSGGGGAGPDSLFQFSIGKILEDEGGAPGQAQGPDCDLPAFYEGVPYSEGGEGGAVGPTSPLQLHPAGCPDSERGPTEHHQVKRVIMSVNDKWHYCHNSDVLVGSRAMRDRHLQLLGYVILQLPYLELEKLNGIEEVKQYLHKKLLEVPL</sequence>
<feature type="domain" description="RAP" evidence="5">
    <location>
        <begin position="863"/>
        <end position="921"/>
    </location>
</feature>
<evidence type="ECO:0000256" key="3">
    <source>
        <dbReference type="SAM" id="MobiDB-lite"/>
    </source>
</evidence>
<feature type="chain" id="PRO_5040449100" description="RAP domain-containing protein" evidence="4">
    <location>
        <begin position="17"/>
        <end position="928"/>
    </location>
</feature>
<evidence type="ECO:0000259" key="5">
    <source>
        <dbReference type="PROSITE" id="PS51286"/>
    </source>
</evidence>
<proteinExistence type="predicted"/>
<dbReference type="EMBL" id="JAINUF010000019">
    <property type="protein sequence ID" value="KAJ8336908.1"/>
    <property type="molecule type" value="Genomic_DNA"/>
</dbReference>
<accession>A0A9Q1EDR3</accession>
<dbReference type="Proteomes" id="UP001152622">
    <property type="component" value="Chromosome 19"/>
</dbReference>
<evidence type="ECO:0000313" key="6">
    <source>
        <dbReference type="EMBL" id="KAJ8336908.1"/>
    </source>
</evidence>
<dbReference type="GO" id="GO:0005759">
    <property type="term" value="C:mitochondrial matrix"/>
    <property type="evidence" value="ECO:0007669"/>
    <property type="project" value="TreeGrafter"/>
</dbReference>
<feature type="compositionally biased region" description="Low complexity" evidence="3">
    <location>
        <begin position="737"/>
        <end position="752"/>
    </location>
</feature>
<keyword evidence="2" id="KW-0496">Mitochondrion</keyword>
<feature type="signal peptide" evidence="4">
    <location>
        <begin position="1"/>
        <end position="16"/>
    </location>
</feature>
<reference evidence="6" key="1">
    <citation type="journal article" date="2023" name="Science">
        <title>Genome structures resolve the early diversification of teleost fishes.</title>
        <authorList>
            <person name="Parey E."/>
            <person name="Louis A."/>
            <person name="Montfort J."/>
            <person name="Bouchez O."/>
            <person name="Roques C."/>
            <person name="Iampietro C."/>
            <person name="Lluch J."/>
            <person name="Castinel A."/>
            <person name="Donnadieu C."/>
            <person name="Desvignes T."/>
            <person name="Floi Bucao C."/>
            <person name="Jouanno E."/>
            <person name="Wen M."/>
            <person name="Mejri S."/>
            <person name="Dirks R."/>
            <person name="Jansen H."/>
            <person name="Henkel C."/>
            <person name="Chen W.J."/>
            <person name="Zahm M."/>
            <person name="Cabau C."/>
            <person name="Klopp C."/>
            <person name="Thompson A.W."/>
            <person name="Robinson-Rechavi M."/>
            <person name="Braasch I."/>
            <person name="Lecointre G."/>
            <person name="Bobe J."/>
            <person name="Postlethwait J.H."/>
            <person name="Berthelot C."/>
            <person name="Roest Crollius H."/>
            <person name="Guiguen Y."/>
        </authorList>
    </citation>
    <scope>NUCLEOTIDE SEQUENCE</scope>
    <source>
        <strain evidence="6">WJC10195</strain>
    </source>
</reference>
<feature type="compositionally biased region" description="Low complexity" evidence="3">
    <location>
        <begin position="758"/>
        <end position="777"/>
    </location>
</feature>
<dbReference type="InterPro" id="IPR013584">
    <property type="entry name" value="RAP"/>
</dbReference>
<dbReference type="OrthoDB" id="8881103at2759"/>
<evidence type="ECO:0000256" key="4">
    <source>
        <dbReference type="SAM" id="SignalP"/>
    </source>
</evidence>
<dbReference type="PANTHER" id="PTHR21228:SF4">
    <property type="entry name" value="FAS-ACTIVATED SERINE_THREONINE KINASE"/>
    <property type="match status" value="1"/>
</dbReference>
<feature type="region of interest" description="Disordered" evidence="3">
    <location>
        <begin position="827"/>
        <end position="857"/>
    </location>
</feature>
<dbReference type="GO" id="GO:0044528">
    <property type="term" value="P:regulation of mitochondrial mRNA stability"/>
    <property type="evidence" value="ECO:0007669"/>
    <property type="project" value="InterPro"/>
</dbReference>
<dbReference type="PANTHER" id="PTHR21228">
    <property type="entry name" value="FAST LEU-RICH DOMAIN-CONTAINING"/>
    <property type="match status" value="1"/>
</dbReference>
<feature type="region of interest" description="Disordered" evidence="3">
    <location>
        <begin position="690"/>
        <end position="791"/>
    </location>
</feature>
<dbReference type="InterPro" id="IPR010622">
    <property type="entry name" value="FAST_Leu-rich"/>
</dbReference>
<dbReference type="GO" id="GO:0000963">
    <property type="term" value="P:mitochondrial RNA processing"/>
    <property type="evidence" value="ECO:0007669"/>
    <property type="project" value="TreeGrafter"/>
</dbReference>
<feature type="region of interest" description="Disordered" evidence="3">
    <location>
        <begin position="62"/>
        <end position="83"/>
    </location>
</feature>